<evidence type="ECO:0000313" key="2">
    <source>
        <dbReference type="Proteomes" id="UP000799754"/>
    </source>
</evidence>
<reference evidence="1" key="1">
    <citation type="journal article" date="2020" name="Stud. Mycol.">
        <title>101 Dothideomycetes genomes: a test case for predicting lifestyles and emergence of pathogens.</title>
        <authorList>
            <person name="Haridas S."/>
            <person name="Albert R."/>
            <person name="Binder M."/>
            <person name="Bloem J."/>
            <person name="Labutti K."/>
            <person name="Salamov A."/>
            <person name="Andreopoulos B."/>
            <person name="Baker S."/>
            <person name="Barry K."/>
            <person name="Bills G."/>
            <person name="Bluhm B."/>
            <person name="Cannon C."/>
            <person name="Castanera R."/>
            <person name="Culley D."/>
            <person name="Daum C."/>
            <person name="Ezra D."/>
            <person name="Gonzalez J."/>
            <person name="Henrissat B."/>
            <person name="Kuo A."/>
            <person name="Liang C."/>
            <person name="Lipzen A."/>
            <person name="Lutzoni F."/>
            <person name="Magnuson J."/>
            <person name="Mondo S."/>
            <person name="Nolan M."/>
            <person name="Ohm R."/>
            <person name="Pangilinan J."/>
            <person name="Park H.-J."/>
            <person name="Ramirez L."/>
            <person name="Alfaro M."/>
            <person name="Sun H."/>
            <person name="Tritt A."/>
            <person name="Yoshinaga Y."/>
            <person name="Zwiers L.-H."/>
            <person name="Turgeon B."/>
            <person name="Goodwin S."/>
            <person name="Spatafora J."/>
            <person name="Crous P."/>
            <person name="Grigoriev I."/>
        </authorList>
    </citation>
    <scope>NUCLEOTIDE SEQUENCE</scope>
    <source>
        <strain evidence="1">CBS 525.71</strain>
    </source>
</reference>
<name>A0ACB6SGS6_9PLEO</name>
<dbReference type="Proteomes" id="UP000799754">
    <property type="component" value="Unassembled WGS sequence"/>
</dbReference>
<accession>A0ACB6SGS6</accession>
<gene>
    <name evidence="1" type="ORF">BU25DRAFT_80275</name>
</gene>
<organism evidence="1 2">
    <name type="scientific">Macroventuria anomochaeta</name>
    <dbReference type="NCBI Taxonomy" id="301207"/>
    <lineage>
        <taxon>Eukaryota</taxon>
        <taxon>Fungi</taxon>
        <taxon>Dikarya</taxon>
        <taxon>Ascomycota</taxon>
        <taxon>Pezizomycotina</taxon>
        <taxon>Dothideomycetes</taxon>
        <taxon>Pleosporomycetidae</taxon>
        <taxon>Pleosporales</taxon>
        <taxon>Pleosporineae</taxon>
        <taxon>Didymellaceae</taxon>
        <taxon>Macroventuria</taxon>
    </lineage>
</organism>
<dbReference type="EMBL" id="MU006702">
    <property type="protein sequence ID" value="KAF2632682.1"/>
    <property type="molecule type" value="Genomic_DNA"/>
</dbReference>
<protein>
    <submittedName>
        <fullName evidence="1">Uncharacterized protein</fullName>
    </submittedName>
</protein>
<sequence>MAWKYWRNNVRNFVNLGRLYSLSQKEKMEMDRLPRLPKGRYTGFPRHGVNLGNLFRGTTIYDYMQPPGWAYFEDGSIFVARARYDHHDMQQIMNFAAFFLRDPSNGKRALRKEHTGQTQLILLERNVAHEVYGHGRFHLYARYAHTGENFFAPSSHYCAVSLELDPTQAFPISIAFYSRMSQSILPQKNFTHGIQLLHTLRTFRGTLIDGALQPNVRPSNRLEFSIDPSAAPASPLPAAQVAEKEMISQQGGIQEQQTITASKESGRQPQTLLQEHRASTTSHEKSLLHKHHSNKSGSTWVHVQNGSIAQPGVPSAPDKKRKPQKKRGPCTSDIESTTAQLEAREREFKHREDLLLWKKKGWKLEQELAEARNVSKVPGSSEPKERSVRIQKVMWGPSRQTDVESVQAEAQRADAESIYEFLNDDETTPLNALELLRRTCRKD</sequence>
<proteinExistence type="predicted"/>
<keyword evidence="2" id="KW-1185">Reference proteome</keyword>
<comment type="caution">
    <text evidence="1">The sequence shown here is derived from an EMBL/GenBank/DDBJ whole genome shotgun (WGS) entry which is preliminary data.</text>
</comment>
<evidence type="ECO:0000313" key="1">
    <source>
        <dbReference type="EMBL" id="KAF2632682.1"/>
    </source>
</evidence>